<evidence type="ECO:0000256" key="3">
    <source>
        <dbReference type="ARBA" id="ARBA00022475"/>
    </source>
</evidence>
<protein>
    <submittedName>
        <fullName evidence="9">MFS transporter</fullName>
    </submittedName>
</protein>
<feature type="transmembrane region" description="Helical" evidence="7">
    <location>
        <begin position="46"/>
        <end position="64"/>
    </location>
</feature>
<evidence type="ECO:0000259" key="8">
    <source>
        <dbReference type="PROSITE" id="PS50850"/>
    </source>
</evidence>
<keyword evidence="6 7" id="KW-0472">Membrane</keyword>
<evidence type="ECO:0000256" key="2">
    <source>
        <dbReference type="ARBA" id="ARBA00022448"/>
    </source>
</evidence>
<dbReference type="PANTHER" id="PTHR23521:SF2">
    <property type="entry name" value="TRANSPORTER MFS SUPERFAMILY"/>
    <property type="match status" value="1"/>
</dbReference>
<dbReference type="InterPro" id="IPR011701">
    <property type="entry name" value="MFS"/>
</dbReference>
<feature type="transmembrane region" description="Helical" evidence="7">
    <location>
        <begin position="132"/>
        <end position="148"/>
    </location>
</feature>
<dbReference type="Pfam" id="PF07690">
    <property type="entry name" value="MFS_1"/>
    <property type="match status" value="1"/>
</dbReference>
<keyword evidence="5 7" id="KW-1133">Transmembrane helix</keyword>
<feature type="transmembrane region" description="Helical" evidence="7">
    <location>
        <begin position="299"/>
        <end position="321"/>
    </location>
</feature>
<evidence type="ECO:0000256" key="4">
    <source>
        <dbReference type="ARBA" id="ARBA00022692"/>
    </source>
</evidence>
<dbReference type="AlphaFoldDB" id="A0A921DYD9"/>
<dbReference type="PANTHER" id="PTHR23521">
    <property type="entry name" value="TRANSPORTER MFS SUPERFAMILY"/>
    <property type="match status" value="1"/>
</dbReference>
<feature type="transmembrane region" description="Helical" evidence="7">
    <location>
        <begin position="9"/>
        <end position="34"/>
    </location>
</feature>
<keyword evidence="2" id="KW-0813">Transport</keyword>
<evidence type="ECO:0000256" key="7">
    <source>
        <dbReference type="SAM" id="Phobius"/>
    </source>
</evidence>
<keyword evidence="3" id="KW-1003">Cell membrane</keyword>
<dbReference type="InterPro" id="IPR047200">
    <property type="entry name" value="MFS_YcaD-like"/>
</dbReference>
<evidence type="ECO:0000256" key="6">
    <source>
        <dbReference type="ARBA" id="ARBA00023136"/>
    </source>
</evidence>
<evidence type="ECO:0000256" key="1">
    <source>
        <dbReference type="ARBA" id="ARBA00004651"/>
    </source>
</evidence>
<dbReference type="Gene3D" id="1.20.1250.20">
    <property type="entry name" value="MFS general substrate transporter like domains"/>
    <property type="match status" value="2"/>
</dbReference>
<organism evidence="9 10">
    <name type="scientific">Aliicoccus persicus</name>
    <dbReference type="NCBI Taxonomy" id="930138"/>
    <lineage>
        <taxon>Bacteria</taxon>
        <taxon>Bacillati</taxon>
        <taxon>Bacillota</taxon>
        <taxon>Bacilli</taxon>
        <taxon>Bacillales</taxon>
        <taxon>Staphylococcaceae</taxon>
        <taxon>Aliicoccus</taxon>
    </lineage>
</organism>
<dbReference type="CDD" id="cd17477">
    <property type="entry name" value="MFS_YcaD_like"/>
    <property type="match status" value="1"/>
</dbReference>
<feature type="transmembrane region" description="Helical" evidence="7">
    <location>
        <begin position="363"/>
        <end position="385"/>
    </location>
</feature>
<feature type="transmembrane region" description="Helical" evidence="7">
    <location>
        <begin position="333"/>
        <end position="357"/>
    </location>
</feature>
<evidence type="ECO:0000313" key="9">
    <source>
        <dbReference type="EMBL" id="HJE20506.1"/>
    </source>
</evidence>
<evidence type="ECO:0000313" key="10">
    <source>
        <dbReference type="Proteomes" id="UP000763505"/>
    </source>
</evidence>
<accession>A0A921DYD9</accession>
<reference evidence="9" key="1">
    <citation type="journal article" date="2021" name="PeerJ">
        <title>Extensive microbial diversity within the chicken gut microbiome revealed by metagenomics and culture.</title>
        <authorList>
            <person name="Gilroy R."/>
            <person name="Ravi A."/>
            <person name="Getino M."/>
            <person name="Pursley I."/>
            <person name="Horton D.L."/>
            <person name="Alikhan N.F."/>
            <person name="Baker D."/>
            <person name="Gharbi K."/>
            <person name="Hall N."/>
            <person name="Watson M."/>
            <person name="Adriaenssens E.M."/>
            <person name="Foster-Nyarko E."/>
            <person name="Jarju S."/>
            <person name="Secka A."/>
            <person name="Antonio M."/>
            <person name="Oren A."/>
            <person name="Chaudhuri R.R."/>
            <person name="La Ragione R."/>
            <person name="Hildebrand F."/>
            <person name="Pallen M.J."/>
        </authorList>
    </citation>
    <scope>NUCLEOTIDE SEQUENCE</scope>
    <source>
        <strain evidence="9">6019</strain>
    </source>
</reference>
<reference evidence="9" key="2">
    <citation type="submission" date="2021-09" db="EMBL/GenBank/DDBJ databases">
        <authorList>
            <person name="Gilroy R."/>
        </authorList>
    </citation>
    <scope>NUCLEOTIDE SEQUENCE</scope>
    <source>
        <strain evidence="9">6019</strain>
    </source>
</reference>
<keyword evidence="4 7" id="KW-0812">Transmembrane</keyword>
<comment type="subcellular location">
    <subcellularLocation>
        <location evidence="1">Cell membrane</location>
        <topology evidence="1">Multi-pass membrane protein</topology>
    </subcellularLocation>
</comment>
<dbReference type="PROSITE" id="PS50850">
    <property type="entry name" value="MFS"/>
    <property type="match status" value="1"/>
</dbReference>
<dbReference type="GO" id="GO:0005886">
    <property type="term" value="C:plasma membrane"/>
    <property type="evidence" value="ECO:0007669"/>
    <property type="project" value="UniProtKB-SubCell"/>
</dbReference>
<name>A0A921DYD9_9STAP</name>
<dbReference type="Proteomes" id="UP000763505">
    <property type="component" value="Unassembled WGS sequence"/>
</dbReference>
<feature type="transmembrane region" description="Helical" evidence="7">
    <location>
        <begin position="210"/>
        <end position="227"/>
    </location>
</feature>
<feature type="transmembrane region" description="Helical" evidence="7">
    <location>
        <begin position="160"/>
        <end position="179"/>
    </location>
</feature>
<evidence type="ECO:0000256" key="5">
    <source>
        <dbReference type="ARBA" id="ARBA00022989"/>
    </source>
</evidence>
<gene>
    <name evidence="9" type="ORF">K8V35_09155</name>
</gene>
<dbReference type="GO" id="GO:0022857">
    <property type="term" value="F:transmembrane transporter activity"/>
    <property type="evidence" value="ECO:0007669"/>
    <property type="project" value="InterPro"/>
</dbReference>
<dbReference type="InterPro" id="IPR036259">
    <property type="entry name" value="MFS_trans_sf"/>
</dbReference>
<proteinExistence type="predicted"/>
<sequence>MLDSFRAKFIILSIIVAISGFSQGMLLPLIAYVFEHRGIDASISGIHASGLYIGVFLSALFIEVPLRKYGYRKLIVSGGLIVSLALLAFPILDGIIFWFILRLIVGVADNALHFSTQTWLTDTTPRHKLGRVIAFYGLFFSAGFMIGPKVSELVEIAEPLPFIVSGALTMLAWPLIFLLKGAKDEKPSDNGVPISFISTLVNFKNVLKSSWVVFLFPLMFGVLEGSLHTNFPVYGLREGLEYADITWILPAFSFGAILFQIPIGALGDKIGRPILVSILLLLGGSVFILLEFVESSLPMYMVLFALAGAFLGSMYSLGITYMTDITPRFNLPAGNLMAGIFFSVGSISGPVLGGALIDASNGTSYFIFFSVIVVILFICNVLFIWRRKILSEEFKERMDREHESSTHNY</sequence>
<feature type="transmembrane region" description="Helical" evidence="7">
    <location>
        <begin position="274"/>
        <end position="293"/>
    </location>
</feature>
<dbReference type="EMBL" id="DYYI01000099">
    <property type="protein sequence ID" value="HJE20506.1"/>
    <property type="molecule type" value="Genomic_DNA"/>
</dbReference>
<feature type="domain" description="Major facilitator superfamily (MFS) profile" evidence="8">
    <location>
        <begin position="8"/>
        <end position="388"/>
    </location>
</feature>
<dbReference type="InterPro" id="IPR020846">
    <property type="entry name" value="MFS_dom"/>
</dbReference>
<dbReference type="SUPFAM" id="SSF103473">
    <property type="entry name" value="MFS general substrate transporter"/>
    <property type="match status" value="1"/>
</dbReference>
<feature type="transmembrane region" description="Helical" evidence="7">
    <location>
        <begin position="247"/>
        <end position="267"/>
    </location>
</feature>
<comment type="caution">
    <text evidence="9">The sequence shown here is derived from an EMBL/GenBank/DDBJ whole genome shotgun (WGS) entry which is preliminary data.</text>
</comment>